<evidence type="ECO:0000256" key="2">
    <source>
        <dbReference type="ARBA" id="ARBA00022676"/>
    </source>
</evidence>
<protein>
    <submittedName>
        <fullName evidence="7">Activator-dependent family glycosyltransferase</fullName>
    </submittedName>
</protein>
<dbReference type="GO" id="GO:0016758">
    <property type="term" value="F:hexosyltransferase activity"/>
    <property type="evidence" value="ECO:0007669"/>
    <property type="project" value="UniProtKB-ARBA"/>
</dbReference>
<gene>
    <name evidence="7" type="ORF">EWH70_25095</name>
</gene>
<dbReference type="CDD" id="cd03784">
    <property type="entry name" value="GT1_Gtf-like"/>
    <property type="match status" value="1"/>
</dbReference>
<dbReference type="InterPro" id="IPR030953">
    <property type="entry name" value="Glycosyl_450act"/>
</dbReference>
<reference evidence="7 8" key="1">
    <citation type="submission" date="2019-02" db="EMBL/GenBank/DDBJ databases">
        <title>Draft genome sequence of Amycolatopsis sp. 8-3EHSu isolated from roots of Suaeda maritima.</title>
        <authorList>
            <person name="Duangmal K."/>
            <person name="Chantavorakit T."/>
        </authorList>
    </citation>
    <scope>NUCLEOTIDE SEQUENCE [LARGE SCALE GENOMIC DNA]</scope>
    <source>
        <strain evidence="7 8">8-3EHSu</strain>
    </source>
</reference>
<sequence>MRVLFATYPEKTLFQPMVPLAWALRTAGHEVRVASQPRFAGTITQAGLTAVPVGHDREFWRIMSSKPDRLAALRVGIMEPYDAFDNPDRDNWEYLKPGIAEAVWGWHRTSSFPMLGGLVEFARSWQPDLVIWDPLNYAGPIAAKACGAAHARLLWSVDVWGGVRDKYLRHLAAQPDSEKTDPFADWFGSYGRKYGFEFSEDMVTGNFTIDQIPPSLQIPADVHNVGMRFTPYGGAATVPDWLRRPAQRPRVALTMGVSATELFGGYSLPAGELLESLSELDAEIVAIVAESEQAKLGTLPDNVRMESYIPLLALAPTCSAAVHHAGFGTLTTFALHGVPQLALPYHFDEPIFAERLVGMGAGLQIHNDLATGPDVAAATRRLLTEPEFRRGAATLREEILRMPTANQLVPEVEQLVTKYRTR</sequence>
<feature type="domain" description="Erythromycin biosynthesis protein CIII-like N-terminal" evidence="6">
    <location>
        <begin position="22"/>
        <end position="256"/>
    </location>
</feature>
<dbReference type="RefSeq" id="WP_130477973.1">
    <property type="nucleotide sequence ID" value="NZ_SFCC01000013.1"/>
</dbReference>
<evidence type="ECO:0000259" key="6">
    <source>
        <dbReference type="Pfam" id="PF21036"/>
    </source>
</evidence>
<dbReference type="InterPro" id="IPR010610">
    <property type="entry name" value="EryCIII-like_C"/>
</dbReference>
<proteinExistence type="inferred from homology"/>
<evidence type="ECO:0000256" key="3">
    <source>
        <dbReference type="ARBA" id="ARBA00022679"/>
    </source>
</evidence>
<evidence type="ECO:0000313" key="7">
    <source>
        <dbReference type="EMBL" id="RZQ61159.1"/>
    </source>
</evidence>
<organism evidence="7 8">
    <name type="scientific">Amycolatopsis suaedae</name>
    <dbReference type="NCBI Taxonomy" id="2510978"/>
    <lineage>
        <taxon>Bacteria</taxon>
        <taxon>Bacillati</taxon>
        <taxon>Actinomycetota</taxon>
        <taxon>Actinomycetes</taxon>
        <taxon>Pseudonocardiales</taxon>
        <taxon>Pseudonocardiaceae</taxon>
        <taxon>Amycolatopsis</taxon>
    </lineage>
</organism>
<comment type="caution">
    <text evidence="7">The sequence shown here is derived from an EMBL/GenBank/DDBJ whole genome shotgun (WGS) entry which is preliminary data.</text>
</comment>
<dbReference type="PANTHER" id="PTHR48050:SF13">
    <property type="entry name" value="STEROL 3-BETA-GLUCOSYLTRANSFERASE UGT80A2"/>
    <property type="match status" value="1"/>
</dbReference>
<dbReference type="InterPro" id="IPR050426">
    <property type="entry name" value="Glycosyltransferase_28"/>
</dbReference>
<evidence type="ECO:0000256" key="4">
    <source>
        <dbReference type="ARBA" id="ARBA00023194"/>
    </source>
</evidence>
<comment type="similarity">
    <text evidence="1">Belongs to the glycosyltransferase 28 family.</text>
</comment>
<feature type="domain" description="Erythromycin biosynthesis protein CIII-like C-terminal" evidence="5">
    <location>
        <begin position="272"/>
        <end position="415"/>
    </location>
</feature>
<dbReference type="InterPro" id="IPR002213">
    <property type="entry name" value="UDP_glucos_trans"/>
</dbReference>
<evidence type="ECO:0000313" key="8">
    <source>
        <dbReference type="Proteomes" id="UP000292003"/>
    </source>
</evidence>
<evidence type="ECO:0000256" key="1">
    <source>
        <dbReference type="ARBA" id="ARBA00006962"/>
    </source>
</evidence>
<keyword evidence="2" id="KW-0328">Glycosyltransferase</keyword>
<dbReference type="InterPro" id="IPR048284">
    <property type="entry name" value="EryCIII-like_N"/>
</dbReference>
<keyword evidence="3 7" id="KW-0808">Transferase</keyword>
<dbReference type="OrthoDB" id="5488434at2"/>
<dbReference type="PANTHER" id="PTHR48050">
    <property type="entry name" value="STEROL 3-BETA-GLUCOSYLTRANSFERASE"/>
    <property type="match status" value="1"/>
</dbReference>
<evidence type="ECO:0000259" key="5">
    <source>
        <dbReference type="Pfam" id="PF06722"/>
    </source>
</evidence>
<accession>A0A4Q7J2M0</accession>
<dbReference type="Pfam" id="PF21036">
    <property type="entry name" value="EryCIII-like_N"/>
    <property type="match status" value="1"/>
</dbReference>
<dbReference type="NCBIfam" id="TIGR04516">
    <property type="entry name" value="glycosyl_450act"/>
    <property type="match status" value="1"/>
</dbReference>
<dbReference type="SUPFAM" id="SSF53756">
    <property type="entry name" value="UDP-Glycosyltransferase/glycogen phosphorylase"/>
    <property type="match status" value="1"/>
</dbReference>
<dbReference type="Pfam" id="PF06722">
    <property type="entry name" value="EryCIII-like_C"/>
    <property type="match status" value="1"/>
</dbReference>
<keyword evidence="4" id="KW-0045">Antibiotic biosynthesis</keyword>
<dbReference type="AlphaFoldDB" id="A0A4Q7J2M0"/>
<dbReference type="Proteomes" id="UP000292003">
    <property type="component" value="Unassembled WGS sequence"/>
</dbReference>
<dbReference type="GO" id="GO:0008194">
    <property type="term" value="F:UDP-glycosyltransferase activity"/>
    <property type="evidence" value="ECO:0007669"/>
    <property type="project" value="InterPro"/>
</dbReference>
<name>A0A4Q7J2M0_9PSEU</name>
<dbReference type="FunFam" id="3.40.50.2000:FF:000072">
    <property type="entry name" value="Glycosyl transferase"/>
    <property type="match status" value="1"/>
</dbReference>
<dbReference type="Gene3D" id="3.40.50.2000">
    <property type="entry name" value="Glycogen Phosphorylase B"/>
    <property type="match status" value="2"/>
</dbReference>
<keyword evidence="8" id="KW-1185">Reference proteome</keyword>
<dbReference type="GO" id="GO:0017000">
    <property type="term" value="P:antibiotic biosynthetic process"/>
    <property type="evidence" value="ECO:0007669"/>
    <property type="project" value="UniProtKB-KW"/>
</dbReference>
<dbReference type="EMBL" id="SFCC01000013">
    <property type="protein sequence ID" value="RZQ61159.1"/>
    <property type="molecule type" value="Genomic_DNA"/>
</dbReference>